<feature type="compositionally biased region" description="Low complexity" evidence="2">
    <location>
        <begin position="435"/>
        <end position="449"/>
    </location>
</feature>
<organism evidence="3 4">
    <name type="scientific">Ophiocordyceps camponoti-floridani</name>
    <dbReference type="NCBI Taxonomy" id="2030778"/>
    <lineage>
        <taxon>Eukaryota</taxon>
        <taxon>Fungi</taxon>
        <taxon>Dikarya</taxon>
        <taxon>Ascomycota</taxon>
        <taxon>Pezizomycotina</taxon>
        <taxon>Sordariomycetes</taxon>
        <taxon>Hypocreomycetidae</taxon>
        <taxon>Hypocreales</taxon>
        <taxon>Ophiocordycipitaceae</taxon>
        <taxon>Ophiocordyceps</taxon>
    </lineage>
</organism>
<feature type="compositionally biased region" description="Polar residues" evidence="2">
    <location>
        <begin position="632"/>
        <end position="642"/>
    </location>
</feature>
<dbReference type="OrthoDB" id="4088568at2759"/>
<gene>
    <name evidence="3" type="ORF">GQ602_002538</name>
</gene>
<sequence>MATCPPQPSIQCCCGRIDCVYLKRNCSILESVEKDVNTAAQLGQALLVRHEAYMADAERDRLELTDRIEKLEREKEGLEAVNANKIEENRTLLDQLETLSKITSDSDTRIKALEASLLSSQQAVRRLEAAAARAADAERHIAVLEEEQAKLHLELRSTKNDVRTHAQRVKEAQRRFLDMQSQLERMEEEARQESQRHAEVVGRMERQREIDRQLDTAAGRLKGAAATKTTKTVGFFVRDLLEDNANLQLGIAELREMLMSSNDEISLLRERLAYHQPICQDDAGPTLTLKEELATVHDAACLSQELHIHHHYHATPSPRKQETKKPRKRRQGLLPASCTPSATLSPRPSTHWTPASSPAAPALVSGVDGEGTPVAPRPRHSWGGMSSLVSDISSSAPNSPPSKRPSIIFDAGFVDADVVASPTTSFDPMSPTWGAMQSKRSSGGSSRSFQSMSASLREAIPVTPSGKQSSRHVFTDDTIHEEEEDDQAEPELAVEAATSTEEPTSEGCKDDSVTTCVRLLRAPSHESIMSLAGGLEIHTLHSRPSQLTLRRLGGGEAEAILTGVTARPTLSNTSGKRSDVALRDHFAGLHTPRSVSSPVCQRPSPGSSPPSVGGAGPFGRWAGWRPWGTAGSRPTSPLSSSKQPDRDGVDWRRVPGINQPGPIPGFQSYWVSQKRRRAPAKVTADVIDHDALHEGLQE</sequence>
<evidence type="ECO:0000256" key="1">
    <source>
        <dbReference type="SAM" id="Coils"/>
    </source>
</evidence>
<feature type="compositionally biased region" description="Polar residues" evidence="2">
    <location>
        <begin position="387"/>
        <end position="397"/>
    </location>
</feature>
<feature type="region of interest" description="Disordered" evidence="2">
    <location>
        <begin position="430"/>
        <end position="449"/>
    </location>
</feature>
<feature type="region of interest" description="Disordered" evidence="2">
    <location>
        <begin position="480"/>
        <end position="510"/>
    </location>
</feature>
<evidence type="ECO:0000313" key="3">
    <source>
        <dbReference type="EMBL" id="KAF4592239.1"/>
    </source>
</evidence>
<feature type="coiled-coil region" evidence="1">
    <location>
        <begin position="54"/>
        <end position="203"/>
    </location>
</feature>
<feature type="compositionally biased region" description="Acidic residues" evidence="2">
    <location>
        <begin position="480"/>
        <end position="489"/>
    </location>
</feature>
<dbReference type="EMBL" id="JAACLJ010000002">
    <property type="protein sequence ID" value="KAF4592239.1"/>
    <property type="molecule type" value="Genomic_DNA"/>
</dbReference>
<keyword evidence="4" id="KW-1185">Reference proteome</keyword>
<keyword evidence="1" id="KW-0175">Coiled coil</keyword>
<dbReference type="Proteomes" id="UP000562929">
    <property type="component" value="Unassembled WGS sequence"/>
</dbReference>
<protein>
    <submittedName>
        <fullName evidence="3">Uncharacterized protein</fullName>
    </submittedName>
</protein>
<feature type="coiled-coil region" evidence="1">
    <location>
        <begin position="237"/>
        <end position="271"/>
    </location>
</feature>
<evidence type="ECO:0000313" key="4">
    <source>
        <dbReference type="Proteomes" id="UP000562929"/>
    </source>
</evidence>
<feature type="compositionally biased region" description="Low complexity" evidence="2">
    <location>
        <begin position="603"/>
        <end position="612"/>
    </location>
</feature>
<feature type="compositionally biased region" description="Basic and acidic residues" evidence="2">
    <location>
        <begin position="643"/>
        <end position="653"/>
    </location>
</feature>
<feature type="region of interest" description="Disordered" evidence="2">
    <location>
        <begin position="312"/>
        <end position="403"/>
    </location>
</feature>
<reference evidence="3 4" key="1">
    <citation type="journal article" date="2020" name="G3 (Bethesda)">
        <title>Genetic Underpinnings of Host Manipulation by Ophiocordyceps as Revealed by Comparative Transcriptomics.</title>
        <authorList>
            <person name="Will I."/>
            <person name="Das B."/>
            <person name="Trinh T."/>
            <person name="Brachmann A."/>
            <person name="Ohm R.A."/>
            <person name="de Bekker C."/>
        </authorList>
    </citation>
    <scope>NUCLEOTIDE SEQUENCE [LARGE SCALE GENOMIC DNA]</scope>
    <source>
        <strain evidence="3 4">EC05</strain>
    </source>
</reference>
<feature type="compositionally biased region" description="Low complexity" evidence="2">
    <location>
        <begin position="495"/>
        <end position="506"/>
    </location>
</feature>
<name>A0A8H4QAJ7_9HYPO</name>
<feature type="region of interest" description="Disordered" evidence="2">
    <location>
        <begin position="591"/>
        <end position="669"/>
    </location>
</feature>
<dbReference type="AlphaFoldDB" id="A0A8H4QAJ7"/>
<comment type="caution">
    <text evidence="3">The sequence shown here is derived from an EMBL/GenBank/DDBJ whole genome shotgun (WGS) entry which is preliminary data.</text>
</comment>
<proteinExistence type="predicted"/>
<evidence type="ECO:0000256" key="2">
    <source>
        <dbReference type="SAM" id="MobiDB-lite"/>
    </source>
</evidence>
<feature type="compositionally biased region" description="Polar residues" evidence="2">
    <location>
        <begin position="338"/>
        <end position="353"/>
    </location>
</feature>
<accession>A0A8H4QAJ7</accession>